<evidence type="ECO:0000313" key="3">
    <source>
        <dbReference type="Proteomes" id="UP000580910"/>
    </source>
</evidence>
<evidence type="ECO:0000313" key="1">
    <source>
        <dbReference type="EMBL" id="MBA8806035.1"/>
    </source>
</evidence>
<sequence>MATPSLSQARSHYNRQRRISAAALVAVRRLFQRRAPLLEIASTVSAYQLASASASAQSVAAFAGDIAPLTAPAAFAGVSSAGFPITEPIIATIDRFIPAPVEPLPDAWWADAVEFMGAVEQLIVSEVQDAGRAASQVEMTARPDWTNYVRMLNPPSCARCAILAGRIYRDLDAFQRHPLCDCVMVPVTSWQDAHDEGLIVSPATLLERGQLRGLSKADERAVRDGADLGEVVNATGGTSAPGITKGYRTDLFGHRVKATHYGTTKRSAWRKANPSRLVRLRPETIYDIARDHSDAIRLLRLYGYLK</sequence>
<keyword evidence="3" id="KW-1185">Reference proteome</keyword>
<reference evidence="1 3" key="1">
    <citation type="submission" date="2020-07" db="EMBL/GenBank/DDBJ databases">
        <title>Sequencing the genomes of 1000 actinobacteria strains.</title>
        <authorList>
            <person name="Klenk H.-P."/>
        </authorList>
    </citation>
    <scope>NUCLEOTIDE SEQUENCE [LARGE SCALE GENOMIC DNA]</scope>
    <source>
        <strain evidence="1 3">DSM 21349</strain>
    </source>
</reference>
<gene>
    <name evidence="1" type="ORF">FB382_004386</name>
    <name evidence="2" type="ORF">FB382_004404</name>
</gene>
<dbReference type="RefSeq" id="WP_182542036.1">
    <property type="nucleotide sequence ID" value="NZ_JACGXA010000005.1"/>
</dbReference>
<proteinExistence type="predicted"/>
<protein>
    <recommendedName>
        <fullName evidence="4">Phage Mu protein F like protein</fullName>
    </recommendedName>
</protein>
<name>A0A7W3J495_9ACTN</name>
<organism evidence="1 3">
    <name type="scientific">Nocardioides ginsengisegetis</name>
    <dbReference type="NCBI Taxonomy" id="661491"/>
    <lineage>
        <taxon>Bacteria</taxon>
        <taxon>Bacillati</taxon>
        <taxon>Actinomycetota</taxon>
        <taxon>Actinomycetes</taxon>
        <taxon>Propionibacteriales</taxon>
        <taxon>Nocardioidaceae</taxon>
        <taxon>Nocardioides</taxon>
    </lineage>
</organism>
<dbReference type="Proteomes" id="UP000580910">
    <property type="component" value="Unassembled WGS sequence"/>
</dbReference>
<dbReference type="InterPro" id="IPR057369">
    <property type="entry name" value="VG15"/>
</dbReference>
<evidence type="ECO:0000313" key="2">
    <source>
        <dbReference type="EMBL" id="MBA8806052.1"/>
    </source>
</evidence>
<accession>A0A7W3J495</accession>
<comment type="caution">
    <text evidence="1">The sequence shown here is derived from an EMBL/GenBank/DDBJ whole genome shotgun (WGS) entry which is preliminary data.</text>
</comment>
<dbReference type="EMBL" id="JACGXA010000006">
    <property type="protein sequence ID" value="MBA8806052.1"/>
    <property type="molecule type" value="Genomic_DNA"/>
</dbReference>
<dbReference type="AlphaFoldDB" id="A0A7W3J495"/>
<dbReference type="Pfam" id="PF25310">
    <property type="entry name" value="VG15"/>
    <property type="match status" value="1"/>
</dbReference>
<evidence type="ECO:0008006" key="4">
    <source>
        <dbReference type="Google" id="ProtNLM"/>
    </source>
</evidence>
<dbReference type="EMBL" id="JACGXA010000005">
    <property type="protein sequence ID" value="MBA8806035.1"/>
    <property type="molecule type" value="Genomic_DNA"/>
</dbReference>